<evidence type="ECO:0000256" key="4">
    <source>
        <dbReference type="PIRSR" id="PIRSR000460-1"/>
    </source>
</evidence>
<dbReference type="PANTHER" id="PTHR42655:SF1">
    <property type="entry name" value="GLYCOGEN PHOSPHORYLASE"/>
    <property type="match status" value="1"/>
</dbReference>
<comment type="similarity">
    <text evidence="2">Belongs to the glycogen phosphorylase family.</text>
</comment>
<keyword evidence="3" id="KW-0021">Allosteric enzyme</keyword>
<dbReference type="Pfam" id="PF11897">
    <property type="entry name" value="DUF3417"/>
    <property type="match status" value="1"/>
</dbReference>
<dbReference type="GO" id="GO:0005975">
    <property type="term" value="P:carbohydrate metabolic process"/>
    <property type="evidence" value="ECO:0007669"/>
    <property type="project" value="InterPro"/>
</dbReference>
<dbReference type="GO" id="GO:0030170">
    <property type="term" value="F:pyridoxal phosphate binding"/>
    <property type="evidence" value="ECO:0007669"/>
    <property type="project" value="InterPro"/>
</dbReference>
<dbReference type="PANTHER" id="PTHR42655">
    <property type="entry name" value="GLYCOGEN PHOSPHORYLASE"/>
    <property type="match status" value="1"/>
</dbReference>
<dbReference type="KEGG" id="tee:Tel_03530"/>
<dbReference type="InterPro" id="IPR024517">
    <property type="entry name" value="Glycogen_phosphorylase_DUF3417"/>
</dbReference>
<dbReference type="SUPFAM" id="SSF53756">
    <property type="entry name" value="UDP-Glycosyltransferase/glycogen phosphorylase"/>
    <property type="match status" value="1"/>
</dbReference>
<gene>
    <name evidence="6" type="ORF">Tel_03530</name>
</gene>
<dbReference type="STRING" id="1748243.Tel_03530"/>
<keyword evidence="7" id="KW-1185">Reference proteome</keyword>
<keyword evidence="4" id="KW-0663">Pyridoxal phosphate</keyword>
<dbReference type="PIRSF" id="PIRSF000460">
    <property type="entry name" value="Pprylas_GlgP"/>
    <property type="match status" value="1"/>
</dbReference>
<evidence type="ECO:0000256" key="1">
    <source>
        <dbReference type="ARBA" id="ARBA00001275"/>
    </source>
</evidence>
<sequence>MNNETPVSQPLYGLLHTDVGGIDALAELALDMRSSWNHATDQVWRQLDPSLWDLTRNPWVVLQTVSREKLRDALADAAFRRNVDALVQARRAAAEAPAWFQQAHPQAPLNSVAYFSMEFMLSEALPIYSGGLGNVAGDQLKAAGDLGVPVIGVGLLYQQGYFRQLIDPDGAQQALYPYNDPGQLPVTPLRRPDGEWLRLKLDLPGHPIWLRAWQVRVGRVRLYLLDSNDAANYPPYRGITSELYGGGPDQRLMQELILGIGGWRLLAALGIEPQVCHLNEGHAALAVLERARHFMQATGQPFEAALAVTRAGNLFTTHTAVAAGFDRFAPAQVEHHLGGYARTQLGISLHELLALGRRHPDDAAEPFNMAYLAIRGSGAVNGVSRLHGEVSRRLFAPLFPRWPVDEVPVGHVTNGVHMPTWDSAAADDLWTRACGKDRWLGPTEALEQDIQSVSDADLWRFRTAASTALIDYARARAARQLAAAGAPQEEVEGAGHSCDCHTLTLGFARRFATYKRPNLLLHDPERLLRLLTNPQRPVQLIMAGKAHPADQAGQALIQQWIHFTRRPEARARVIFLSDYDMHVAGHLVQGVDVWLNTPRRPWEASGTSGMKVLVNGGLNLSELDGWWAEAYTPEVGWALGDGREHDDDPARDALEAEALYDLLEREVIPAFYSRDAQGIPTAWVARMRESMARLAPRFSSNRAVREYTERYYLPAASAYRARSADQGKIGADLVDWRHALDQEWAALRFGEVRVETDDERHVFEAQVYLDELDPDAVRVELYANGVSGTAPECVEMIRSRQLVGAANGYAYRAEVPAARPAADYTARLLPHRDGVAIPLEAAHVLWQR</sequence>
<dbReference type="InterPro" id="IPR011834">
    <property type="entry name" value="Agluc_phsphrylas"/>
</dbReference>
<organism evidence="6 7">
    <name type="scientific">Candidatus Tenderia electrophaga</name>
    <dbReference type="NCBI Taxonomy" id="1748243"/>
    <lineage>
        <taxon>Bacteria</taxon>
        <taxon>Pseudomonadati</taxon>
        <taxon>Pseudomonadota</taxon>
        <taxon>Gammaproteobacteria</taxon>
        <taxon>Candidatus Tenderiales</taxon>
        <taxon>Candidatus Tenderiaceae</taxon>
        <taxon>Candidatus Tenderia</taxon>
    </lineage>
</organism>
<comment type="catalytic activity">
    <reaction evidence="1">
        <text>[(1-&gt;4)-alpha-D-glucosyl](n) + phosphate = [(1-&gt;4)-alpha-D-glucosyl](n-1) + alpha-D-glucose 1-phosphate</text>
        <dbReference type="Rhea" id="RHEA:41732"/>
        <dbReference type="Rhea" id="RHEA-COMP:9584"/>
        <dbReference type="Rhea" id="RHEA-COMP:9586"/>
        <dbReference type="ChEBI" id="CHEBI:15444"/>
        <dbReference type="ChEBI" id="CHEBI:43474"/>
        <dbReference type="ChEBI" id="CHEBI:58601"/>
        <dbReference type="EC" id="2.4.1.1"/>
    </reaction>
</comment>
<protein>
    <submittedName>
        <fullName evidence="6">Alpha-glucan phosphorylase</fullName>
    </submittedName>
</protein>
<name>A0A0S2TB04_9GAMM</name>
<proteinExistence type="inferred from homology"/>
<dbReference type="InterPro" id="IPR000811">
    <property type="entry name" value="Glyco_trans_35"/>
</dbReference>
<dbReference type="AlphaFoldDB" id="A0A0S2TB04"/>
<accession>A0A0S2TB04</accession>
<evidence type="ECO:0000313" key="7">
    <source>
        <dbReference type="Proteomes" id="UP000055136"/>
    </source>
</evidence>
<feature type="domain" description="DUF3417" evidence="5">
    <location>
        <begin position="22"/>
        <end position="125"/>
    </location>
</feature>
<dbReference type="EMBL" id="CP013099">
    <property type="protein sequence ID" value="ALP52287.1"/>
    <property type="molecule type" value="Genomic_DNA"/>
</dbReference>
<dbReference type="Gene3D" id="3.40.50.2000">
    <property type="entry name" value="Glycogen Phosphorylase B"/>
    <property type="match status" value="3"/>
</dbReference>
<dbReference type="NCBIfam" id="TIGR02094">
    <property type="entry name" value="more_P_ylases"/>
    <property type="match status" value="1"/>
</dbReference>
<evidence type="ECO:0000259" key="5">
    <source>
        <dbReference type="Pfam" id="PF11897"/>
    </source>
</evidence>
<dbReference type="Proteomes" id="UP000055136">
    <property type="component" value="Chromosome"/>
</dbReference>
<evidence type="ECO:0000313" key="6">
    <source>
        <dbReference type="EMBL" id="ALP52287.1"/>
    </source>
</evidence>
<dbReference type="Pfam" id="PF00343">
    <property type="entry name" value="Phosphorylase"/>
    <property type="match status" value="1"/>
</dbReference>
<dbReference type="GO" id="GO:0008184">
    <property type="term" value="F:glycogen phosphorylase activity"/>
    <property type="evidence" value="ECO:0007669"/>
    <property type="project" value="InterPro"/>
</dbReference>
<reference evidence="6" key="1">
    <citation type="submission" date="2015-10" db="EMBL/GenBank/DDBJ databases">
        <title>Description of Candidatus Tenderia electrophaga gen. nov, sp. nov., an Uncultivated Electroautotroph from a Biocathode Enrichment.</title>
        <authorList>
            <person name="Eddie B.J."/>
            <person name="Malanoski A.P."/>
            <person name="Wang Z."/>
            <person name="Hall R.J."/>
            <person name="Oh S.D."/>
            <person name="Heiner C."/>
            <person name="Lin B."/>
            <person name="Strycharz-Glaven S.M."/>
        </authorList>
    </citation>
    <scope>NUCLEOTIDE SEQUENCE [LARGE SCALE GENOMIC DNA]</scope>
    <source>
        <strain evidence="6">NRL1</strain>
    </source>
</reference>
<evidence type="ECO:0000256" key="2">
    <source>
        <dbReference type="ARBA" id="ARBA00006047"/>
    </source>
</evidence>
<dbReference type="InterPro" id="IPR052182">
    <property type="entry name" value="Glycogen/Maltodextrin_Phosph"/>
</dbReference>
<evidence type="ECO:0000256" key="3">
    <source>
        <dbReference type="ARBA" id="ARBA00022533"/>
    </source>
</evidence>
<feature type="modified residue" description="N6-(pyridoxal phosphate)lysine" evidence="4">
    <location>
        <position position="611"/>
    </location>
</feature>